<dbReference type="Pfam" id="PF13349">
    <property type="entry name" value="DUF4097"/>
    <property type="match status" value="1"/>
</dbReference>
<dbReference type="RefSeq" id="WP_115311987.1">
    <property type="nucleotide sequence ID" value="NZ_UGTH01000001.1"/>
</dbReference>
<dbReference type="EMBL" id="UGTH01000001">
    <property type="protein sequence ID" value="SUB74781.1"/>
    <property type="molecule type" value="Genomic_DNA"/>
</dbReference>
<evidence type="ECO:0000313" key="3">
    <source>
        <dbReference type="Proteomes" id="UP000254777"/>
    </source>
</evidence>
<sequence>MKRFIIIVLLLGISASIIAGVSFFINDRDKLKNSVIDLSIMKDIEEQKGFSDTENFAKEENFDAEIKELYIEKLNGGLLIKQSNYNGIKITDGEKGNVVYSFENGKLIIDDKGGETDNISIKDLFKNNYRRTIVYSKNPEELIAKITNLNGAMSIDTNIKELTIETVNGALGIDSKESFNMNINSINGAANIKMENFDANIKINSINGGVSTFFEYEESNLFPRRIDKKIKNGRNVIEIGTVNGAISIDN</sequence>
<gene>
    <name evidence="2" type="ORF">NCTC11088_00539</name>
</gene>
<dbReference type="InterPro" id="IPR025164">
    <property type="entry name" value="Toastrack_DUF4097"/>
</dbReference>
<evidence type="ECO:0000259" key="1">
    <source>
        <dbReference type="Pfam" id="PF13349"/>
    </source>
</evidence>
<proteinExistence type="predicted"/>
<dbReference type="AlphaFoldDB" id="A0A379DB38"/>
<protein>
    <recommendedName>
        <fullName evidence="1">DUF4097 domain-containing protein</fullName>
    </recommendedName>
</protein>
<accession>A0A379DB38</accession>
<reference evidence="2 3" key="1">
    <citation type="submission" date="2018-06" db="EMBL/GenBank/DDBJ databases">
        <authorList>
            <consortium name="Pathogen Informatics"/>
            <person name="Doyle S."/>
        </authorList>
    </citation>
    <scope>NUCLEOTIDE SEQUENCE [LARGE SCALE GENOMIC DNA]</scope>
    <source>
        <strain evidence="2 3">NCTC11088</strain>
    </source>
</reference>
<name>A0A379DB38_9FIRM</name>
<organism evidence="2 3">
    <name type="scientific">Peptoniphilus indolicus</name>
    <dbReference type="NCBI Taxonomy" id="33030"/>
    <lineage>
        <taxon>Bacteria</taxon>
        <taxon>Bacillati</taxon>
        <taxon>Bacillota</taxon>
        <taxon>Tissierellia</taxon>
        <taxon>Tissierellales</taxon>
        <taxon>Peptoniphilaceae</taxon>
        <taxon>Peptoniphilus</taxon>
    </lineage>
</organism>
<feature type="domain" description="DUF4097" evidence="1">
    <location>
        <begin position="144"/>
        <end position="248"/>
    </location>
</feature>
<dbReference type="Proteomes" id="UP000254777">
    <property type="component" value="Unassembled WGS sequence"/>
</dbReference>
<evidence type="ECO:0000313" key="2">
    <source>
        <dbReference type="EMBL" id="SUB74781.1"/>
    </source>
</evidence>